<comment type="caution">
    <text evidence="1">The sequence shown here is derived from an EMBL/GenBank/DDBJ whole genome shotgun (WGS) entry which is preliminary data.</text>
</comment>
<protein>
    <submittedName>
        <fullName evidence="1">Hsp90 co-chaperone Cdc37, N-terminally processed like</fullName>
    </submittedName>
</protein>
<evidence type="ECO:0000313" key="2">
    <source>
        <dbReference type="Proteomes" id="UP001164539"/>
    </source>
</evidence>
<sequence>MKLSLKLQDDSNCSQTAPILKAKIPITIFNQPFVSSLATTAAAVPAATTTTAATTTNNNNNNNGHQHLAFSLGTNFTSGPSFRLNYTPISAGTSSPFSFSLKSGIGLFGSPHESPLIFSAHFSLSPANPAAVTPTFFLHFKPQFGNFSLHKTTSSSNPSTRNSGSHSVSGARFESGSASNSEFANGSVLNETSGWQELKLDTYNGSENGFLNSSPSFFNKVDSIPSDGIGFVKERALGLTDGKKRGFLSGIAVNAKTMLPVTKRVMMNLRWGVNFPANSEVKMPYLTLNKIGIERVERAEEVKRKNLENDVGDLDLLKGMCFWMKRDLEVLGKENKELKQYLEEMRMRVSPRSARGVNENIGNKAFSFSGESFGEAKSYGGASDSTSKFYPSSSESFGDFERRRSRRNGEGSEQMEFKKSSNQTSDLESELQKAIKAASS</sequence>
<evidence type="ECO:0000313" key="1">
    <source>
        <dbReference type="EMBL" id="KAJ4728744.1"/>
    </source>
</evidence>
<dbReference type="Proteomes" id="UP001164539">
    <property type="component" value="Chromosome 1"/>
</dbReference>
<accession>A0ACC1Z0E8</accession>
<proteinExistence type="predicted"/>
<keyword evidence="2" id="KW-1185">Reference proteome</keyword>
<dbReference type="EMBL" id="CM051394">
    <property type="protein sequence ID" value="KAJ4728744.1"/>
    <property type="molecule type" value="Genomic_DNA"/>
</dbReference>
<reference evidence="1 2" key="1">
    <citation type="journal article" date="2023" name="Science">
        <title>Complex scaffold remodeling in plant triterpene biosynthesis.</title>
        <authorList>
            <person name="De La Pena R."/>
            <person name="Hodgson H."/>
            <person name="Liu J.C."/>
            <person name="Stephenson M.J."/>
            <person name="Martin A.C."/>
            <person name="Owen C."/>
            <person name="Harkess A."/>
            <person name="Leebens-Mack J."/>
            <person name="Jimenez L.E."/>
            <person name="Osbourn A."/>
            <person name="Sattely E.S."/>
        </authorList>
    </citation>
    <scope>NUCLEOTIDE SEQUENCE [LARGE SCALE GENOMIC DNA]</scope>
    <source>
        <strain evidence="2">cv. JPN11</strain>
        <tissue evidence="1">Leaf</tissue>
    </source>
</reference>
<organism evidence="1 2">
    <name type="scientific">Melia azedarach</name>
    <name type="common">Chinaberry tree</name>
    <dbReference type="NCBI Taxonomy" id="155640"/>
    <lineage>
        <taxon>Eukaryota</taxon>
        <taxon>Viridiplantae</taxon>
        <taxon>Streptophyta</taxon>
        <taxon>Embryophyta</taxon>
        <taxon>Tracheophyta</taxon>
        <taxon>Spermatophyta</taxon>
        <taxon>Magnoliopsida</taxon>
        <taxon>eudicotyledons</taxon>
        <taxon>Gunneridae</taxon>
        <taxon>Pentapetalae</taxon>
        <taxon>rosids</taxon>
        <taxon>malvids</taxon>
        <taxon>Sapindales</taxon>
        <taxon>Meliaceae</taxon>
        <taxon>Melia</taxon>
    </lineage>
</organism>
<gene>
    <name evidence="1" type="ORF">OWV82_001632</name>
</gene>
<name>A0ACC1Z0E8_MELAZ</name>